<organism evidence="2 3">
    <name type="scientific">Acetobacter fallax</name>
    <dbReference type="NCBI Taxonomy" id="1737473"/>
    <lineage>
        <taxon>Bacteria</taxon>
        <taxon>Pseudomonadati</taxon>
        <taxon>Pseudomonadota</taxon>
        <taxon>Alphaproteobacteria</taxon>
        <taxon>Acetobacterales</taxon>
        <taxon>Acetobacteraceae</taxon>
        <taxon>Acetobacter</taxon>
    </lineage>
</organism>
<feature type="transmembrane region" description="Helical" evidence="1">
    <location>
        <begin position="135"/>
        <end position="154"/>
    </location>
</feature>
<proteinExistence type="predicted"/>
<feature type="transmembrane region" description="Helical" evidence="1">
    <location>
        <begin position="160"/>
        <end position="178"/>
    </location>
</feature>
<gene>
    <name evidence="2" type="ORF">GOB84_16405</name>
</gene>
<name>A0ABX0KG13_9PROT</name>
<keyword evidence="1" id="KW-1133">Transmembrane helix</keyword>
<keyword evidence="1" id="KW-0812">Transmembrane</keyword>
<keyword evidence="1" id="KW-0472">Membrane</keyword>
<dbReference type="Proteomes" id="UP000615326">
    <property type="component" value="Unassembled WGS sequence"/>
</dbReference>
<feature type="transmembrane region" description="Helical" evidence="1">
    <location>
        <begin position="12"/>
        <end position="29"/>
    </location>
</feature>
<feature type="transmembrane region" description="Helical" evidence="1">
    <location>
        <begin position="57"/>
        <end position="74"/>
    </location>
</feature>
<comment type="caution">
    <text evidence="2">The sequence shown here is derived from an EMBL/GenBank/DDBJ whole genome shotgun (WGS) entry which is preliminary data.</text>
</comment>
<reference evidence="2 3" key="1">
    <citation type="journal article" date="2020" name="Int. J. Syst. Evol. Microbiol.">
        <title>Novel acetic acid bacteria from cider fermentations: Acetobacter conturbans sp. nov. and Acetobacter fallax sp. nov.</title>
        <authorList>
            <person name="Sombolestani A.S."/>
            <person name="Cleenwerck I."/>
            <person name="Cnockaert M."/>
            <person name="Borremans W."/>
            <person name="Wieme A.D."/>
            <person name="De Vuyst L."/>
            <person name="Vandamme P."/>
        </authorList>
    </citation>
    <scope>NUCLEOTIDE SEQUENCE [LARGE SCALE GENOMIC DNA]</scope>
    <source>
        <strain evidence="2 3">LMG 1637</strain>
    </source>
</reference>
<evidence type="ECO:0000313" key="3">
    <source>
        <dbReference type="Proteomes" id="UP000615326"/>
    </source>
</evidence>
<accession>A0ABX0KG13</accession>
<protein>
    <submittedName>
        <fullName evidence="2">Uncharacterized protein</fullName>
    </submittedName>
</protein>
<dbReference type="EMBL" id="WOSW01000052">
    <property type="protein sequence ID" value="NHO34091.1"/>
    <property type="molecule type" value="Genomic_DNA"/>
</dbReference>
<evidence type="ECO:0000313" key="2">
    <source>
        <dbReference type="EMBL" id="NHO34091.1"/>
    </source>
</evidence>
<sequence length="210" mass="23210">MVAARLKYMRSAGGLIFLFSFLLPYFVKIAGGDKGYVAVALVLCQGVGLALITGRWVIWPVVTVLLVFLALMFPDPVRNADALVIYCVGLILPLRLFISSLAPGREPLVSALARQAHGGGVLRDDIARYTSLQTWFWVVFLFLLLLLPPVLFLVGPPGSWLWPLKGSVLGVLAVLLVAEYGVRRLVIRNFDHMPPWAMVHVWKTRSSGRT</sequence>
<evidence type="ECO:0000256" key="1">
    <source>
        <dbReference type="SAM" id="Phobius"/>
    </source>
</evidence>
<keyword evidence="3" id="KW-1185">Reference proteome</keyword>